<comment type="function">
    <text evidence="1">Cleaves the gamma-glutamyl peptide bond of glutathione and glutathione conjugates.</text>
</comment>
<proteinExistence type="predicted"/>
<dbReference type="PANTHER" id="PTHR11686:SF62">
    <property type="entry name" value="GLUTATHIONE HYDROLASE"/>
    <property type="match status" value="1"/>
</dbReference>
<comment type="catalytic activity">
    <reaction evidence="1">
        <text>glutathione + H2O = L-cysteinylglycine + L-glutamate</text>
        <dbReference type="Rhea" id="RHEA:28807"/>
        <dbReference type="ChEBI" id="CHEBI:15377"/>
        <dbReference type="ChEBI" id="CHEBI:29985"/>
        <dbReference type="ChEBI" id="CHEBI:57925"/>
        <dbReference type="ChEBI" id="CHEBI:61694"/>
        <dbReference type="EC" id="3.4.19.13"/>
    </reaction>
</comment>
<dbReference type="EMBL" id="JAZGSY010000269">
    <property type="protein sequence ID" value="KAL1837719.1"/>
    <property type="molecule type" value="Genomic_DNA"/>
</dbReference>
<accession>A0ABR3V7E5</accession>
<evidence type="ECO:0000256" key="1">
    <source>
        <dbReference type="RuleBase" id="RU368068"/>
    </source>
</evidence>
<dbReference type="PANTHER" id="PTHR11686">
    <property type="entry name" value="GAMMA GLUTAMYL TRANSPEPTIDASE"/>
    <property type="match status" value="1"/>
</dbReference>
<evidence type="ECO:0000313" key="2">
    <source>
        <dbReference type="EMBL" id="KAL1837719.1"/>
    </source>
</evidence>
<dbReference type="PRINTS" id="PR01210">
    <property type="entry name" value="GGTRANSPTASE"/>
</dbReference>
<sequence>MAKDKRFEDCKGGKWNGDEFQKGTHQNLKSHLVPGTGYDWSAQLRFLRPPLLLPYCFSLISLTSASPIDVFFKTPYSTGKRGAVASESSICSRIGINTIAIGGSAADAMVATTLCVGVVGMYHSGIGGGGFMLVRDKHGRYEAIDYRETAPAAASRDMYEHDQNASVRGGLAVAVPGDLKGLEYLHRKYGILPWKTLVMPAVRVARDGFEVTEDLVRYMANASANNNTFLVDDPIWAEDFAPNGTLLQLGDTITRKRYADTLEKIANLGADEFYKGEIARSMVEFIQKMNGTMTLDDLAEYAVDVKPPLNVTYGDYRLFTTPAPSSGAVMLSIFKTMEQYPPEDLKDTNLTTHRFVEAMKFAYGGRLQLGDPGFVKNITEYERLLFRNETAHDIYQRILDNQTQPVEAYDPLGLYLPDSHGTSHVVTADESGLTVTSTTTINLLFGAQIMTPDTGIILNNEMDDFSQPNRHNAFGFAPSPANYIAPRKRPLSSITPLLAENATDGRLVLATGAAGGSRIISATTQAAFHVLTRGEALHDAVAHPRLHHQLLPDVLLVEEGIDPAVVHDLRAKGHEVQWMKPGLSAVQAVMRRQNGRFEAVGETRQRNSRGYTL</sequence>
<protein>
    <recommendedName>
        <fullName evidence="1">Glutathione hydrolase</fullName>
        <ecNumber evidence="1">2.3.2.2</ecNumber>
        <ecNumber evidence="1">3.4.19.13</ecNumber>
    </recommendedName>
    <alternativeName>
        <fullName evidence="1">Gamma-glutamyltransferase</fullName>
    </alternativeName>
    <alternativeName>
        <fullName evidence="1">Gamma-glutamyltranspeptidase</fullName>
    </alternativeName>
</protein>
<name>A0ABR3V7E5_HUMIN</name>
<comment type="pathway">
    <text evidence="1">Sulfur metabolism; glutathione metabolism.</text>
</comment>
<dbReference type="Gene3D" id="3.60.20.40">
    <property type="match status" value="1"/>
</dbReference>
<keyword evidence="1" id="KW-0378">Hydrolase</keyword>
<keyword evidence="3" id="KW-1185">Reference proteome</keyword>
<dbReference type="InterPro" id="IPR000101">
    <property type="entry name" value="GGT_peptidase"/>
</dbReference>
<dbReference type="EC" id="2.3.2.2" evidence="1"/>
<comment type="catalytic activity">
    <reaction evidence="1">
        <text>an N-terminal (5-L-glutamyl)-[peptide] + an alpha-amino acid = 5-L-glutamyl amino acid + an N-terminal L-alpha-aminoacyl-[peptide]</text>
        <dbReference type="Rhea" id="RHEA:23904"/>
        <dbReference type="Rhea" id="RHEA-COMP:9780"/>
        <dbReference type="Rhea" id="RHEA-COMP:9795"/>
        <dbReference type="ChEBI" id="CHEBI:77644"/>
        <dbReference type="ChEBI" id="CHEBI:78597"/>
        <dbReference type="ChEBI" id="CHEBI:78599"/>
        <dbReference type="ChEBI" id="CHEBI:78608"/>
        <dbReference type="EC" id="2.3.2.2"/>
    </reaction>
</comment>
<dbReference type="Proteomes" id="UP001583172">
    <property type="component" value="Unassembled WGS sequence"/>
</dbReference>
<keyword evidence="1" id="KW-0808">Transferase</keyword>
<comment type="caution">
    <text evidence="2">The sequence shown here is derived from an EMBL/GenBank/DDBJ whole genome shotgun (WGS) entry which is preliminary data.</text>
</comment>
<dbReference type="Gene3D" id="1.10.246.130">
    <property type="match status" value="1"/>
</dbReference>
<comment type="catalytic activity">
    <reaction evidence="1">
        <text>an S-substituted glutathione + H2O = an S-substituted L-cysteinylglycine + L-glutamate</text>
        <dbReference type="Rhea" id="RHEA:59468"/>
        <dbReference type="ChEBI" id="CHEBI:15377"/>
        <dbReference type="ChEBI" id="CHEBI:29985"/>
        <dbReference type="ChEBI" id="CHEBI:90779"/>
        <dbReference type="ChEBI" id="CHEBI:143103"/>
        <dbReference type="EC" id="3.4.19.13"/>
    </reaction>
</comment>
<dbReference type="InterPro" id="IPR043138">
    <property type="entry name" value="GGT_lsub"/>
</dbReference>
<keyword evidence="1" id="KW-0012">Acyltransferase</keyword>
<dbReference type="SUPFAM" id="SSF56235">
    <property type="entry name" value="N-terminal nucleophile aminohydrolases (Ntn hydrolases)"/>
    <property type="match status" value="1"/>
</dbReference>
<gene>
    <name evidence="2" type="ORF">VTJ49DRAFT_3494</name>
</gene>
<dbReference type="InterPro" id="IPR043137">
    <property type="entry name" value="GGT_ssub_C"/>
</dbReference>
<dbReference type="NCBIfam" id="TIGR00066">
    <property type="entry name" value="g_glut_trans"/>
    <property type="match status" value="1"/>
</dbReference>
<dbReference type="EC" id="3.4.19.13" evidence="1"/>
<organism evidence="2 3">
    <name type="scientific">Humicola insolens</name>
    <name type="common">Soft-rot fungus</name>
    <dbReference type="NCBI Taxonomy" id="85995"/>
    <lineage>
        <taxon>Eukaryota</taxon>
        <taxon>Fungi</taxon>
        <taxon>Dikarya</taxon>
        <taxon>Ascomycota</taxon>
        <taxon>Pezizomycotina</taxon>
        <taxon>Sordariomycetes</taxon>
        <taxon>Sordariomycetidae</taxon>
        <taxon>Sordariales</taxon>
        <taxon>Chaetomiaceae</taxon>
        <taxon>Mycothermus</taxon>
    </lineage>
</organism>
<evidence type="ECO:0000313" key="3">
    <source>
        <dbReference type="Proteomes" id="UP001583172"/>
    </source>
</evidence>
<dbReference type="InterPro" id="IPR029055">
    <property type="entry name" value="Ntn_hydrolases_N"/>
</dbReference>
<dbReference type="Pfam" id="PF01019">
    <property type="entry name" value="G_glu_transpept"/>
    <property type="match status" value="1"/>
</dbReference>
<reference evidence="2 3" key="1">
    <citation type="journal article" date="2024" name="Commun. Biol.">
        <title>Comparative genomic analysis of thermophilic fungi reveals convergent evolutionary adaptations and gene losses.</title>
        <authorList>
            <person name="Steindorff A.S."/>
            <person name="Aguilar-Pontes M.V."/>
            <person name="Robinson A.J."/>
            <person name="Andreopoulos B."/>
            <person name="LaButti K."/>
            <person name="Kuo A."/>
            <person name="Mondo S."/>
            <person name="Riley R."/>
            <person name="Otillar R."/>
            <person name="Haridas S."/>
            <person name="Lipzen A."/>
            <person name="Grimwood J."/>
            <person name="Schmutz J."/>
            <person name="Clum A."/>
            <person name="Reid I.D."/>
            <person name="Moisan M.C."/>
            <person name="Butler G."/>
            <person name="Nguyen T.T.M."/>
            <person name="Dewar K."/>
            <person name="Conant G."/>
            <person name="Drula E."/>
            <person name="Henrissat B."/>
            <person name="Hansel C."/>
            <person name="Singer S."/>
            <person name="Hutchinson M.I."/>
            <person name="de Vries R.P."/>
            <person name="Natvig D.O."/>
            <person name="Powell A.J."/>
            <person name="Tsang A."/>
            <person name="Grigoriev I.V."/>
        </authorList>
    </citation>
    <scope>NUCLEOTIDE SEQUENCE [LARGE SCALE GENOMIC DNA]</scope>
    <source>
        <strain evidence="2 3">CBS 620.91</strain>
    </source>
</reference>